<reference evidence="2 3" key="2">
    <citation type="journal article" date="2011" name="Mol. Biol. Evol.">
        <title>Unity in variety--the pan-genome of the Chlamydiae.</title>
        <authorList>
            <person name="Collingro A."/>
            <person name="Tischler P."/>
            <person name="Weinmaier T."/>
            <person name="Penz T."/>
            <person name="Heinz E."/>
            <person name="Brunham R.C."/>
            <person name="Read T.D."/>
            <person name="Bavoil P.M."/>
            <person name="Sachse K."/>
            <person name="Kahane S."/>
            <person name="Friedman M.G."/>
            <person name="Rattei T."/>
            <person name="Myers G.S."/>
            <person name="Horn M."/>
        </authorList>
    </citation>
    <scope>NUCLEOTIDE SEQUENCE [LARGE SCALE GENOMIC DNA]</scope>
    <source>
        <strain evidence="3">ATCC VR-1471 / Z</strain>
    </source>
</reference>
<keyword evidence="1" id="KW-1133">Transmembrane helix</keyword>
<dbReference type="RefSeq" id="WP_013944473.1">
    <property type="nucleotide sequence ID" value="NC_015713.1"/>
</dbReference>
<evidence type="ECO:0000313" key="2">
    <source>
        <dbReference type="EMBL" id="CCB90007.1"/>
    </source>
</evidence>
<feature type="transmembrane region" description="Helical" evidence="1">
    <location>
        <begin position="148"/>
        <end position="173"/>
    </location>
</feature>
<reference key="1">
    <citation type="journal article" date="2011" name="Mol. Biol. Evol.">
        <title>Unity in variety -- the pan-genome of the Chlamydiae.</title>
        <authorList>
            <person name="Collingro A."/>
            <person name="Tischler P."/>
            <person name="Weinmaier T."/>
            <person name="Penz T."/>
            <person name="Heinz E."/>
            <person name="Brunham R.C."/>
            <person name="Read T.D."/>
            <person name="Bavoil P.M."/>
            <person name="Sachse K."/>
            <person name="Kahane S."/>
            <person name="Friedman M.G."/>
            <person name="Rattei T."/>
            <person name="Myers G.S.A."/>
            <person name="Horn M."/>
        </authorList>
    </citation>
    <scope>NUCLEOTIDE SEQUENCE</scope>
    <source>
        <strain>Z</strain>
    </source>
</reference>
<dbReference type="KEGG" id="sng:SNE_A21300"/>
<sequence length="226" mass="26182">MYLPLDCPPLHTGVLLPEFFDKTFLPVHVMPSQDEGPVPLSYIFDRLAGAIKLPFLVLEAERIQEMVQRKNLNQEDSPWFSTVSICSNTVEFVCWLSERGYLEIPLPTLSRLRKIYYVAKIILYNYAVLIDSELLYRARGEEKKEERAYMKLLLISHMLYLSCMVLGMGSLTFGASCSRSLLRKLHFSSLLFDIASKSYEWRWGDTKQERIKSLTLHKSKSNHTYG</sequence>
<accession>F8L3X7</accession>
<evidence type="ECO:0000313" key="3">
    <source>
        <dbReference type="Proteomes" id="UP000000496"/>
    </source>
</evidence>
<dbReference type="Proteomes" id="UP000000496">
    <property type="component" value="Chromosome gsn.131"/>
</dbReference>
<gene>
    <name evidence="2" type="ordered locus">SNE_A21300</name>
</gene>
<organism evidence="2 3">
    <name type="scientific">Simkania negevensis (strain ATCC VR-1471 / DSM 27360 / Z)</name>
    <dbReference type="NCBI Taxonomy" id="331113"/>
    <lineage>
        <taxon>Bacteria</taxon>
        <taxon>Pseudomonadati</taxon>
        <taxon>Chlamydiota</taxon>
        <taxon>Chlamydiia</taxon>
        <taxon>Parachlamydiales</taxon>
        <taxon>Simkaniaceae</taxon>
        <taxon>Simkania</taxon>
    </lineage>
</organism>
<keyword evidence="3" id="KW-1185">Reference proteome</keyword>
<protein>
    <submittedName>
        <fullName evidence="2">Uncharacterized protein</fullName>
    </submittedName>
</protein>
<dbReference type="AlphaFoldDB" id="F8L3X7"/>
<dbReference type="STRING" id="331113.SNE_A21300"/>
<proteinExistence type="predicted"/>
<dbReference type="HOGENOM" id="CLU_1224067_0_0_0"/>
<dbReference type="EMBL" id="FR872582">
    <property type="protein sequence ID" value="CCB90007.1"/>
    <property type="molecule type" value="Genomic_DNA"/>
</dbReference>
<name>F8L3X7_SIMNZ</name>
<evidence type="ECO:0000256" key="1">
    <source>
        <dbReference type="SAM" id="Phobius"/>
    </source>
</evidence>
<keyword evidence="1" id="KW-0472">Membrane</keyword>
<keyword evidence="1" id="KW-0812">Transmembrane</keyword>